<accession>A0A9Q1EGQ4</accession>
<dbReference type="Proteomes" id="UP001152622">
    <property type="component" value="Chromosome 18"/>
</dbReference>
<reference evidence="2" key="1">
    <citation type="journal article" date="2023" name="Science">
        <title>Genome structures resolve the early diversification of teleost fishes.</title>
        <authorList>
            <person name="Parey E."/>
            <person name="Louis A."/>
            <person name="Montfort J."/>
            <person name="Bouchez O."/>
            <person name="Roques C."/>
            <person name="Iampietro C."/>
            <person name="Lluch J."/>
            <person name="Castinel A."/>
            <person name="Donnadieu C."/>
            <person name="Desvignes T."/>
            <person name="Floi Bucao C."/>
            <person name="Jouanno E."/>
            <person name="Wen M."/>
            <person name="Mejri S."/>
            <person name="Dirks R."/>
            <person name="Jansen H."/>
            <person name="Henkel C."/>
            <person name="Chen W.J."/>
            <person name="Zahm M."/>
            <person name="Cabau C."/>
            <person name="Klopp C."/>
            <person name="Thompson A.W."/>
            <person name="Robinson-Rechavi M."/>
            <person name="Braasch I."/>
            <person name="Lecointre G."/>
            <person name="Bobe J."/>
            <person name="Postlethwait J.H."/>
            <person name="Berthelot C."/>
            <person name="Roest Crollius H."/>
            <person name="Guiguen Y."/>
        </authorList>
    </citation>
    <scope>NUCLEOTIDE SEQUENCE</scope>
    <source>
        <strain evidence="2">WJC10195</strain>
    </source>
</reference>
<gene>
    <name evidence="2" type="ORF">SKAU_G00374640</name>
</gene>
<protein>
    <submittedName>
        <fullName evidence="2">Uncharacterized protein</fullName>
    </submittedName>
</protein>
<sequence length="155" mass="16179">MSRGPGSVTQRTEKVGRHPPKASWPSARRGHSSVRRREAGSLTGSPHGDGPFSSPPRETPSPQCSGAPKEWSANQNRKYLTVGTSSCNGGGRMGVCTLARRPAAPDVCATRARPGRLLLSGSRKFPGDGSIAPPLPPALSPSPHPGVPPLLRPRG</sequence>
<keyword evidence="3" id="KW-1185">Reference proteome</keyword>
<feature type="compositionally biased region" description="Pro residues" evidence="1">
    <location>
        <begin position="133"/>
        <end position="155"/>
    </location>
</feature>
<dbReference type="AlphaFoldDB" id="A0A9Q1EGQ4"/>
<comment type="caution">
    <text evidence="2">The sequence shown here is derived from an EMBL/GenBank/DDBJ whole genome shotgun (WGS) entry which is preliminary data.</text>
</comment>
<proteinExistence type="predicted"/>
<name>A0A9Q1EGQ4_SYNKA</name>
<feature type="compositionally biased region" description="Polar residues" evidence="1">
    <location>
        <begin position="72"/>
        <end position="86"/>
    </location>
</feature>
<feature type="region of interest" description="Disordered" evidence="1">
    <location>
        <begin position="1"/>
        <end position="86"/>
    </location>
</feature>
<organism evidence="2 3">
    <name type="scientific">Synaphobranchus kaupii</name>
    <name type="common">Kaup's arrowtooth eel</name>
    <dbReference type="NCBI Taxonomy" id="118154"/>
    <lineage>
        <taxon>Eukaryota</taxon>
        <taxon>Metazoa</taxon>
        <taxon>Chordata</taxon>
        <taxon>Craniata</taxon>
        <taxon>Vertebrata</taxon>
        <taxon>Euteleostomi</taxon>
        <taxon>Actinopterygii</taxon>
        <taxon>Neopterygii</taxon>
        <taxon>Teleostei</taxon>
        <taxon>Anguilliformes</taxon>
        <taxon>Synaphobranchidae</taxon>
        <taxon>Synaphobranchus</taxon>
    </lineage>
</organism>
<dbReference type="EMBL" id="JAINUF010000018">
    <property type="protein sequence ID" value="KAJ8338498.1"/>
    <property type="molecule type" value="Genomic_DNA"/>
</dbReference>
<evidence type="ECO:0000313" key="2">
    <source>
        <dbReference type="EMBL" id="KAJ8338498.1"/>
    </source>
</evidence>
<feature type="region of interest" description="Disordered" evidence="1">
    <location>
        <begin position="119"/>
        <end position="155"/>
    </location>
</feature>
<evidence type="ECO:0000256" key="1">
    <source>
        <dbReference type="SAM" id="MobiDB-lite"/>
    </source>
</evidence>
<evidence type="ECO:0000313" key="3">
    <source>
        <dbReference type="Proteomes" id="UP001152622"/>
    </source>
</evidence>